<dbReference type="Pfam" id="PF00015">
    <property type="entry name" value="MCPsignal"/>
    <property type="match status" value="1"/>
</dbReference>
<keyword evidence="4" id="KW-0807">Transducer</keyword>
<reference evidence="10 11" key="2">
    <citation type="submission" date="2012-06" db="EMBL/GenBank/DDBJ databases">
        <authorList>
            <person name="Fiebig A."/>
        </authorList>
    </citation>
    <scope>NUCLEOTIDE SEQUENCE [LARGE SCALE GENOMIC DNA]</scope>
    <source>
        <strain evidence="10 11">DFL-43</strain>
    </source>
</reference>
<evidence type="ECO:0000256" key="6">
    <source>
        <dbReference type="SAM" id="MobiDB-lite"/>
    </source>
</evidence>
<feature type="coiled-coil region" evidence="5">
    <location>
        <begin position="337"/>
        <end position="381"/>
    </location>
</feature>
<dbReference type="InterPro" id="IPR004089">
    <property type="entry name" value="MCPsignal_dom"/>
</dbReference>
<dbReference type="PROSITE" id="PS50111">
    <property type="entry name" value="CHEMOTAXIS_TRANSDUC_2"/>
    <property type="match status" value="1"/>
</dbReference>
<organism evidence="10 11">
    <name type="scientific">Hoeflea phototrophica (strain DSM 17068 / NCIMB 14078 / DFL-43)</name>
    <dbReference type="NCBI Taxonomy" id="411684"/>
    <lineage>
        <taxon>Bacteria</taxon>
        <taxon>Pseudomonadati</taxon>
        <taxon>Pseudomonadota</taxon>
        <taxon>Alphaproteobacteria</taxon>
        <taxon>Hyphomicrobiales</taxon>
        <taxon>Rhizobiaceae</taxon>
        <taxon>Hoeflea</taxon>
    </lineage>
</organism>
<dbReference type="GO" id="GO:0005886">
    <property type="term" value="C:plasma membrane"/>
    <property type="evidence" value="ECO:0007669"/>
    <property type="project" value="TreeGrafter"/>
</dbReference>
<feature type="compositionally biased region" description="Polar residues" evidence="6">
    <location>
        <begin position="578"/>
        <end position="587"/>
    </location>
</feature>
<keyword evidence="2" id="KW-0145">Chemotaxis</keyword>
<dbReference type="Gene3D" id="1.10.287.950">
    <property type="entry name" value="Methyl-accepting chemotaxis protein"/>
    <property type="match status" value="1"/>
</dbReference>
<dbReference type="InterPro" id="IPR003660">
    <property type="entry name" value="HAMP_dom"/>
</dbReference>
<sequence>MKKSITLQLIVPILVLVAVGFLAVGSYMIWSQSQSQMKMFEENVSLTGDLTKSGATLGLWQFDETLIANTINPAKADSTFKAVSVIKPDGQPYFVDGDGDDQKIAVEHATKAGTLDAPTLHWDNNMLVALVPLLHTEEGNAMNIGTMALAFDSSPVVAGITSTAIMSIALMLLAIAVIAAAIYLVTRSITRPLANLETAMASLSAGELGVEVANAERKDEIGSMARAVQVFKDQSIAKITLENEATEQRAATEQSREAQLRLDGERAAAMAQATTSLASALKALAQGDLTVQIDETFTSDFEGLRQDFNTSIAQLASTMNSITQSVGSITNGSHEISNGANDLAKRTEQQAAALEETAAALDEITANVTNSTQRAEEARQVATNANQSAAKSGEVVAEAVNAMSRIEESSSKISNIISVIDEIAFQTNLLALNAGVEAARAGEAGKGFAVVAQEVRELAQRSAQAAKEIKELIEASTSEVASGVDLVSQTGTALTSIGELIVSINSHMDAIAISAREQSTGLAEVNTAVNEMDRTTQQNAAMVEESSAAAATLADEAAVLRKLVSEFKMAGSSSQASALRQTANAMAQPSARPAPTSHATAPSPRAAKPLAQGNAAVKEQEWDEF</sequence>
<accession>A9D3R5</accession>
<evidence type="ECO:0000256" key="4">
    <source>
        <dbReference type="PROSITE-ProRule" id="PRU00284"/>
    </source>
</evidence>
<keyword evidence="7" id="KW-0812">Transmembrane</keyword>
<dbReference type="GO" id="GO:0006935">
    <property type="term" value="P:chemotaxis"/>
    <property type="evidence" value="ECO:0007669"/>
    <property type="project" value="UniProtKB-KW"/>
</dbReference>
<dbReference type="CDD" id="cd11386">
    <property type="entry name" value="MCP_signal"/>
    <property type="match status" value="1"/>
</dbReference>
<dbReference type="PANTHER" id="PTHR43531:SF11">
    <property type="entry name" value="METHYL-ACCEPTING CHEMOTAXIS PROTEIN 3"/>
    <property type="match status" value="1"/>
</dbReference>
<reference evidence="10 11" key="1">
    <citation type="submission" date="2007-10" db="EMBL/GenBank/DDBJ databases">
        <authorList>
            <person name="Wagner-Dobler I."/>
            <person name="Ferriera S."/>
            <person name="Johnson J."/>
            <person name="Kravitz S."/>
            <person name="Beeson K."/>
            <person name="Sutton G."/>
            <person name="Rogers Y.-H."/>
            <person name="Friedman R."/>
            <person name="Frazier M."/>
            <person name="Venter J.C."/>
        </authorList>
    </citation>
    <scope>NUCLEOTIDE SEQUENCE [LARGE SCALE GENOMIC DNA]</scope>
    <source>
        <strain evidence="10 11">DFL-43</strain>
    </source>
</reference>
<dbReference type="Gene3D" id="6.10.340.10">
    <property type="match status" value="1"/>
</dbReference>
<feature type="region of interest" description="Disordered" evidence="6">
    <location>
        <begin position="578"/>
        <end position="625"/>
    </location>
</feature>
<evidence type="ECO:0000256" key="1">
    <source>
        <dbReference type="ARBA" id="ARBA00004370"/>
    </source>
</evidence>
<dbReference type="InterPro" id="IPR051310">
    <property type="entry name" value="MCP_chemotaxis"/>
</dbReference>
<feature type="domain" description="Methyl-accepting transducer" evidence="8">
    <location>
        <begin position="325"/>
        <end position="554"/>
    </location>
</feature>
<dbReference type="STRING" id="411684.HPDFL43_04715"/>
<dbReference type="FunFam" id="1.10.287.950:FF:000001">
    <property type="entry name" value="Methyl-accepting chemotaxis sensory transducer"/>
    <property type="match status" value="1"/>
</dbReference>
<evidence type="ECO:0000259" key="9">
    <source>
        <dbReference type="PROSITE" id="PS50885"/>
    </source>
</evidence>
<comment type="caution">
    <text evidence="10">The sequence shown here is derived from an EMBL/GenBank/DDBJ whole genome shotgun (WGS) entry which is preliminary data.</text>
</comment>
<feature type="transmembrane region" description="Helical" evidence="7">
    <location>
        <begin position="6"/>
        <end position="30"/>
    </location>
</feature>
<name>A9D3R5_HOEPD</name>
<dbReference type="CDD" id="cd06225">
    <property type="entry name" value="HAMP"/>
    <property type="match status" value="1"/>
</dbReference>
<dbReference type="SUPFAM" id="SSF58104">
    <property type="entry name" value="Methyl-accepting chemotaxis protein (MCP) signaling domain"/>
    <property type="match status" value="1"/>
</dbReference>
<dbReference type="SMART" id="SM00304">
    <property type="entry name" value="HAMP"/>
    <property type="match status" value="3"/>
</dbReference>
<dbReference type="AlphaFoldDB" id="A9D3R5"/>
<dbReference type="eggNOG" id="COG0840">
    <property type="taxonomic scope" value="Bacteria"/>
</dbReference>
<dbReference type="HOGENOM" id="CLU_000445_107_20_5"/>
<evidence type="ECO:0000256" key="5">
    <source>
        <dbReference type="SAM" id="Coils"/>
    </source>
</evidence>
<evidence type="ECO:0000313" key="10">
    <source>
        <dbReference type="EMBL" id="EDQ33726.2"/>
    </source>
</evidence>
<keyword evidence="5" id="KW-0175">Coiled coil</keyword>
<keyword evidence="7" id="KW-1133">Transmembrane helix</keyword>
<dbReference type="PANTHER" id="PTHR43531">
    <property type="entry name" value="PROTEIN ICFG"/>
    <property type="match status" value="1"/>
</dbReference>
<evidence type="ECO:0000256" key="2">
    <source>
        <dbReference type="ARBA" id="ARBA00022500"/>
    </source>
</evidence>
<evidence type="ECO:0000256" key="7">
    <source>
        <dbReference type="SAM" id="Phobius"/>
    </source>
</evidence>
<feature type="domain" description="HAMP" evidence="9">
    <location>
        <begin position="268"/>
        <end position="320"/>
    </location>
</feature>
<evidence type="ECO:0000256" key="3">
    <source>
        <dbReference type="ARBA" id="ARBA00029447"/>
    </source>
</evidence>
<feature type="transmembrane region" description="Helical" evidence="7">
    <location>
        <begin position="156"/>
        <end position="185"/>
    </location>
</feature>
<evidence type="ECO:0000313" key="11">
    <source>
        <dbReference type="Proteomes" id="UP000004291"/>
    </source>
</evidence>
<dbReference type="PROSITE" id="PS50885">
    <property type="entry name" value="HAMP"/>
    <property type="match status" value="2"/>
</dbReference>
<evidence type="ECO:0000259" key="8">
    <source>
        <dbReference type="PROSITE" id="PS50111"/>
    </source>
</evidence>
<feature type="domain" description="HAMP" evidence="9">
    <location>
        <begin position="187"/>
        <end position="240"/>
    </location>
</feature>
<keyword evidence="7" id="KW-0472">Membrane</keyword>
<proteinExistence type="inferred from homology"/>
<dbReference type="Proteomes" id="UP000004291">
    <property type="component" value="Chromosome"/>
</dbReference>
<comment type="subcellular location">
    <subcellularLocation>
        <location evidence="1">Membrane</location>
    </subcellularLocation>
</comment>
<feature type="compositionally biased region" description="Low complexity" evidence="6">
    <location>
        <begin position="589"/>
        <end position="607"/>
    </location>
</feature>
<dbReference type="SUPFAM" id="SSF158472">
    <property type="entry name" value="HAMP domain-like"/>
    <property type="match status" value="1"/>
</dbReference>
<keyword evidence="11" id="KW-1185">Reference proteome</keyword>
<protein>
    <submittedName>
        <fullName evidence="10">Methyl-accepting chemotaxis protein</fullName>
    </submittedName>
</protein>
<dbReference type="GO" id="GO:0007165">
    <property type="term" value="P:signal transduction"/>
    <property type="evidence" value="ECO:0007669"/>
    <property type="project" value="UniProtKB-KW"/>
</dbReference>
<gene>
    <name evidence="10" type="ORF">HPDFL43_04715</name>
</gene>
<comment type="similarity">
    <text evidence="3">Belongs to the methyl-accepting chemotaxis (MCP) protein family.</text>
</comment>
<dbReference type="GO" id="GO:0004888">
    <property type="term" value="F:transmembrane signaling receptor activity"/>
    <property type="evidence" value="ECO:0007669"/>
    <property type="project" value="TreeGrafter"/>
</dbReference>
<dbReference type="Pfam" id="PF00672">
    <property type="entry name" value="HAMP"/>
    <property type="match status" value="1"/>
</dbReference>
<dbReference type="EMBL" id="ABIA03000002">
    <property type="protein sequence ID" value="EDQ33726.2"/>
    <property type="molecule type" value="Genomic_DNA"/>
</dbReference>
<dbReference type="SMART" id="SM00283">
    <property type="entry name" value="MA"/>
    <property type="match status" value="1"/>
</dbReference>